<reference evidence="1" key="1">
    <citation type="journal article" date="2022" name="bioRxiv">
        <title>Sequencing and chromosome-scale assembly of the giantPleurodeles waltlgenome.</title>
        <authorList>
            <person name="Brown T."/>
            <person name="Elewa A."/>
            <person name="Iarovenko S."/>
            <person name="Subramanian E."/>
            <person name="Araus A.J."/>
            <person name="Petzold A."/>
            <person name="Susuki M."/>
            <person name="Suzuki K.-i.T."/>
            <person name="Hayashi T."/>
            <person name="Toyoda A."/>
            <person name="Oliveira C."/>
            <person name="Osipova E."/>
            <person name="Leigh N.D."/>
            <person name="Simon A."/>
            <person name="Yun M.H."/>
        </authorList>
    </citation>
    <scope>NUCLEOTIDE SEQUENCE</scope>
    <source>
        <strain evidence="1">20211129_DDA</strain>
        <tissue evidence="1">Liver</tissue>
    </source>
</reference>
<keyword evidence="2" id="KW-1185">Reference proteome</keyword>
<accession>A0AAV7L991</accession>
<dbReference type="EMBL" id="JANPWB010000015">
    <property type="protein sequence ID" value="KAJ1087074.1"/>
    <property type="molecule type" value="Genomic_DNA"/>
</dbReference>
<comment type="caution">
    <text evidence="1">The sequence shown here is derived from an EMBL/GenBank/DDBJ whole genome shotgun (WGS) entry which is preliminary data.</text>
</comment>
<proteinExistence type="predicted"/>
<dbReference type="AlphaFoldDB" id="A0AAV7L991"/>
<protein>
    <submittedName>
        <fullName evidence="1">Uncharacterized protein</fullName>
    </submittedName>
</protein>
<evidence type="ECO:0000313" key="2">
    <source>
        <dbReference type="Proteomes" id="UP001066276"/>
    </source>
</evidence>
<evidence type="ECO:0000313" key="1">
    <source>
        <dbReference type="EMBL" id="KAJ1087074.1"/>
    </source>
</evidence>
<sequence length="85" mass="9662">MLFKVKLVHDLISEQPPALDFKSDIAVKKASHIDVETFLDTEMTSRIPFAVEVKVGVTTSINFESSLVIETWHTINTSHRSRNYT</sequence>
<organism evidence="1 2">
    <name type="scientific">Pleurodeles waltl</name>
    <name type="common">Iberian ribbed newt</name>
    <dbReference type="NCBI Taxonomy" id="8319"/>
    <lineage>
        <taxon>Eukaryota</taxon>
        <taxon>Metazoa</taxon>
        <taxon>Chordata</taxon>
        <taxon>Craniata</taxon>
        <taxon>Vertebrata</taxon>
        <taxon>Euteleostomi</taxon>
        <taxon>Amphibia</taxon>
        <taxon>Batrachia</taxon>
        <taxon>Caudata</taxon>
        <taxon>Salamandroidea</taxon>
        <taxon>Salamandridae</taxon>
        <taxon>Pleurodelinae</taxon>
        <taxon>Pleurodeles</taxon>
    </lineage>
</organism>
<name>A0AAV7L991_PLEWA</name>
<dbReference type="Proteomes" id="UP001066276">
    <property type="component" value="Chromosome 11"/>
</dbReference>
<gene>
    <name evidence="1" type="ORF">NDU88_000268</name>
</gene>